<dbReference type="Proteomes" id="UP000236370">
    <property type="component" value="Unassembled WGS sequence"/>
</dbReference>
<protein>
    <submittedName>
        <fullName evidence="1">NECTIN2 isoform 6</fullName>
    </submittedName>
</protein>
<dbReference type="EMBL" id="NBAG03000106">
    <property type="protein sequence ID" value="PNI89008.1"/>
    <property type="molecule type" value="Genomic_DNA"/>
</dbReference>
<accession>A0A2J8PYC3</accession>
<comment type="caution">
    <text evidence="1">The sequence shown here is derived from an EMBL/GenBank/DDBJ whole genome shotgun (WGS) entry which is preliminary data.</text>
</comment>
<gene>
    <name evidence="1" type="ORF">CK820_G0049408</name>
</gene>
<feature type="non-terminal residue" evidence="1">
    <location>
        <position position="1"/>
    </location>
</feature>
<evidence type="ECO:0000313" key="2">
    <source>
        <dbReference type="Proteomes" id="UP000236370"/>
    </source>
</evidence>
<sequence>LQGAEEDEEKCLDTMSCPPWKNGQDPCTLEPQAWGPPSRCLQGHLLWKTFPWI</sequence>
<proteinExistence type="predicted"/>
<reference evidence="1 2" key="1">
    <citation type="submission" date="2017-12" db="EMBL/GenBank/DDBJ databases">
        <title>High-resolution comparative analysis of great ape genomes.</title>
        <authorList>
            <person name="Pollen A."/>
            <person name="Hastie A."/>
            <person name="Hormozdiari F."/>
            <person name="Dougherty M."/>
            <person name="Liu R."/>
            <person name="Chaisson M."/>
            <person name="Hoppe E."/>
            <person name="Hill C."/>
            <person name="Pang A."/>
            <person name="Hillier L."/>
            <person name="Baker C."/>
            <person name="Armstrong J."/>
            <person name="Shendure J."/>
            <person name="Paten B."/>
            <person name="Wilson R."/>
            <person name="Chao H."/>
            <person name="Schneider V."/>
            <person name="Ventura M."/>
            <person name="Kronenberg Z."/>
            <person name="Murali S."/>
            <person name="Gordon D."/>
            <person name="Cantsilieris S."/>
            <person name="Munson K."/>
            <person name="Nelson B."/>
            <person name="Raja A."/>
            <person name="Underwood J."/>
            <person name="Diekhans M."/>
            <person name="Fiddes I."/>
            <person name="Haussler D."/>
            <person name="Eichler E."/>
        </authorList>
    </citation>
    <scope>NUCLEOTIDE SEQUENCE [LARGE SCALE GENOMIC DNA]</scope>
    <source>
        <strain evidence="1">Yerkes chimp pedigree #C0471</strain>
    </source>
</reference>
<evidence type="ECO:0000313" key="1">
    <source>
        <dbReference type="EMBL" id="PNI89008.1"/>
    </source>
</evidence>
<organism evidence="1 2">
    <name type="scientific">Pan troglodytes</name>
    <name type="common">Chimpanzee</name>
    <dbReference type="NCBI Taxonomy" id="9598"/>
    <lineage>
        <taxon>Eukaryota</taxon>
        <taxon>Metazoa</taxon>
        <taxon>Chordata</taxon>
        <taxon>Craniata</taxon>
        <taxon>Vertebrata</taxon>
        <taxon>Euteleostomi</taxon>
        <taxon>Mammalia</taxon>
        <taxon>Eutheria</taxon>
        <taxon>Euarchontoglires</taxon>
        <taxon>Primates</taxon>
        <taxon>Haplorrhini</taxon>
        <taxon>Catarrhini</taxon>
        <taxon>Hominidae</taxon>
        <taxon>Pan</taxon>
    </lineage>
</organism>
<name>A0A2J8PYC3_PANTR</name>
<dbReference type="AlphaFoldDB" id="A0A2J8PYC3"/>